<dbReference type="GO" id="GO:0005737">
    <property type="term" value="C:cytoplasm"/>
    <property type="evidence" value="ECO:0007669"/>
    <property type="project" value="UniProtKB-SubCell"/>
</dbReference>
<feature type="active site" evidence="13">
    <location>
        <position position="147"/>
    </location>
</feature>
<proteinExistence type="inferred from homology"/>
<dbReference type="HAMAP" id="MF_00034">
    <property type="entry name" value="RuvC"/>
    <property type="match status" value="1"/>
</dbReference>
<keyword evidence="4 13" id="KW-0479">Metal-binding</keyword>
<dbReference type="InterPro" id="IPR036397">
    <property type="entry name" value="RNaseH_sf"/>
</dbReference>
<evidence type="ECO:0000313" key="16">
    <source>
        <dbReference type="Proteomes" id="UP000177090"/>
    </source>
</evidence>
<keyword evidence="10 13" id="KW-0233">DNA recombination</keyword>
<evidence type="ECO:0000256" key="11">
    <source>
        <dbReference type="ARBA" id="ARBA00023204"/>
    </source>
</evidence>
<evidence type="ECO:0000256" key="14">
    <source>
        <dbReference type="NCBIfam" id="TIGR00228"/>
    </source>
</evidence>
<evidence type="ECO:0000256" key="5">
    <source>
        <dbReference type="ARBA" id="ARBA00022759"/>
    </source>
</evidence>
<dbReference type="NCBIfam" id="TIGR00228">
    <property type="entry name" value="ruvC"/>
    <property type="match status" value="1"/>
</dbReference>
<dbReference type="FunFam" id="3.30.420.10:FF:000002">
    <property type="entry name" value="Crossover junction endodeoxyribonuclease RuvC"/>
    <property type="match status" value="1"/>
</dbReference>
<dbReference type="PANTHER" id="PTHR30194">
    <property type="entry name" value="CROSSOVER JUNCTION ENDODEOXYRIBONUCLEASE RUVC"/>
    <property type="match status" value="1"/>
</dbReference>
<evidence type="ECO:0000256" key="1">
    <source>
        <dbReference type="ARBA" id="ARBA00009518"/>
    </source>
</evidence>
<dbReference type="GO" id="GO:0003677">
    <property type="term" value="F:DNA binding"/>
    <property type="evidence" value="ECO:0007669"/>
    <property type="project" value="UniProtKB-KW"/>
</dbReference>
<evidence type="ECO:0000256" key="3">
    <source>
        <dbReference type="ARBA" id="ARBA00022722"/>
    </source>
</evidence>
<feature type="active site" evidence="13">
    <location>
        <position position="15"/>
    </location>
</feature>
<keyword evidence="2 13" id="KW-0963">Cytoplasm</keyword>
<dbReference type="InterPro" id="IPR012337">
    <property type="entry name" value="RNaseH-like_sf"/>
</dbReference>
<dbReference type="Gene3D" id="3.30.420.10">
    <property type="entry name" value="Ribonuclease H-like superfamily/Ribonuclease H"/>
    <property type="match status" value="1"/>
</dbReference>
<keyword evidence="11 13" id="KW-0234">DNA repair</keyword>
<evidence type="ECO:0000256" key="12">
    <source>
        <dbReference type="ARBA" id="ARBA00029354"/>
    </source>
</evidence>
<accession>A0A1G2QIM8</accession>
<dbReference type="PANTHER" id="PTHR30194:SF3">
    <property type="entry name" value="CROSSOVER JUNCTION ENDODEOXYRIBONUCLEASE RUVC"/>
    <property type="match status" value="1"/>
</dbReference>
<sequence length="163" mass="18497">MQKRVETARRVLGIDPGYDRCGVAVVERREHKETLLYSNCIIPEKGELGTRFLELGTRIEALITVWHPQAIACEKIFFTRNQKTGIAVAELRGIIRYLSAQHGLLFCEYTPQEIKRAVTGYGNAEKAQVESMVRALLRMEKARRYDDEYDAVAVGLTALPSLR</sequence>
<dbReference type="GO" id="GO:0048476">
    <property type="term" value="C:Holliday junction resolvase complex"/>
    <property type="evidence" value="ECO:0007669"/>
    <property type="project" value="UniProtKB-UniRule"/>
</dbReference>
<evidence type="ECO:0000256" key="4">
    <source>
        <dbReference type="ARBA" id="ARBA00022723"/>
    </source>
</evidence>
<dbReference type="GO" id="GO:0006310">
    <property type="term" value="P:DNA recombination"/>
    <property type="evidence" value="ECO:0007669"/>
    <property type="project" value="UniProtKB-UniRule"/>
</dbReference>
<evidence type="ECO:0000256" key="2">
    <source>
        <dbReference type="ARBA" id="ARBA00022490"/>
    </source>
</evidence>
<dbReference type="AlphaFoldDB" id="A0A1G2QIM8"/>
<gene>
    <name evidence="13" type="primary">ruvC</name>
    <name evidence="15" type="ORF">A2569_01205</name>
</gene>
<comment type="subcellular location">
    <subcellularLocation>
        <location evidence="13">Cytoplasm</location>
    </subcellularLocation>
</comment>
<comment type="function">
    <text evidence="13">The RuvA-RuvB-RuvC complex processes Holliday junction (HJ) DNA during genetic recombination and DNA repair. Endonuclease that resolves HJ intermediates. Cleaves cruciform DNA by making single-stranded nicks across the HJ at symmetrical positions within the homologous arms, yielding a 5'-phosphate and a 3'-hydroxyl group; requires a central core of homology in the junction. The consensus cleavage sequence is 5'-(A/T)TT(C/G)-3'. Cleavage occurs on the 3'-side of the TT dinucleotide at the point of strand exchange. HJ branch migration catalyzed by RuvA-RuvB allows RuvC to scan DNA until it finds its consensus sequence, where it cleaves and resolves the cruciform DNA.</text>
</comment>
<evidence type="ECO:0000256" key="9">
    <source>
        <dbReference type="ARBA" id="ARBA00023125"/>
    </source>
</evidence>
<comment type="catalytic activity">
    <reaction evidence="12 13">
        <text>Endonucleolytic cleavage at a junction such as a reciprocal single-stranded crossover between two homologous DNA duplexes (Holliday junction).</text>
        <dbReference type="EC" id="3.1.21.10"/>
    </reaction>
</comment>
<dbReference type="EMBL" id="MHTL01000013">
    <property type="protein sequence ID" value="OHA60435.1"/>
    <property type="molecule type" value="Genomic_DNA"/>
</dbReference>
<dbReference type="CDD" id="cd16962">
    <property type="entry name" value="RuvC"/>
    <property type="match status" value="1"/>
</dbReference>
<dbReference type="EC" id="3.1.21.10" evidence="13 14"/>
<reference evidence="15 16" key="1">
    <citation type="journal article" date="2016" name="Nat. Commun.">
        <title>Thousands of microbial genomes shed light on interconnected biogeochemical processes in an aquifer system.</title>
        <authorList>
            <person name="Anantharaman K."/>
            <person name="Brown C.T."/>
            <person name="Hug L.A."/>
            <person name="Sharon I."/>
            <person name="Castelle C.J."/>
            <person name="Probst A.J."/>
            <person name="Thomas B.C."/>
            <person name="Singh A."/>
            <person name="Wilkins M.J."/>
            <person name="Karaoz U."/>
            <person name="Brodie E.L."/>
            <person name="Williams K.H."/>
            <person name="Hubbard S.S."/>
            <person name="Banfield J.F."/>
        </authorList>
    </citation>
    <scope>NUCLEOTIDE SEQUENCE [LARGE SCALE GENOMIC DNA]</scope>
</reference>
<protein>
    <recommendedName>
        <fullName evidence="13 14">Crossover junction endodeoxyribonuclease RuvC</fullName>
        <ecNumber evidence="13 14">3.1.21.10</ecNumber>
    </recommendedName>
    <alternativeName>
        <fullName evidence="13">Holliday junction nuclease RuvC</fullName>
    </alternativeName>
    <alternativeName>
        <fullName evidence="13">Holliday junction resolvase RuvC</fullName>
    </alternativeName>
</protein>
<evidence type="ECO:0000313" key="15">
    <source>
        <dbReference type="EMBL" id="OHA60435.1"/>
    </source>
</evidence>
<dbReference type="PRINTS" id="PR00696">
    <property type="entry name" value="RSOLVASERUVC"/>
</dbReference>
<feature type="binding site" evidence="13">
    <location>
        <position position="15"/>
    </location>
    <ligand>
        <name>Mg(2+)</name>
        <dbReference type="ChEBI" id="CHEBI:18420"/>
        <label>1</label>
    </ligand>
</feature>
<feature type="active site" evidence="13">
    <location>
        <position position="74"/>
    </location>
</feature>
<evidence type="ECO:0000256" key="8">
    <source>
        <dbReference type="ARBA" id="ARBA00022842"/>
    </source>
</evidence>
<keyword evidence="6 13" id="KW-0227">DNA damage</keyword>
<dbReference type="STRING" id="1802440.A2569_01205"/>
<comment type="cofactor">
    <cofactor evidence="13">
        <name>Mg(2+)</name>
        <dbReference type="ChEBI" id="CHEBI:18420"/>
    </cofactor>
    <text evidence="13">Binds 2 Mg(2+) ion per subunit.</text>
</comment>
<keyword evidence="8 13" id="KW-0460">Magnesium</keyword>
<dbReference type="SUPFAM" id="SSF53098">
    <property type="entry name" value="Ribonuclease H-like"/>
    <property type="match status" value="1"/>
</dbReference>
<feature type="binding site" evidence="13">
    <location>
        <position position="147"/>
    </location>
    <ligand>
        <name>Mg(2+)</name>
        <dbReference type="ChEBI" id="CHEBI:18420"/>
        <label>1</label>
    </ligand>
</feature>
<comment type="caution">
    <text evidence="15">The sequence shown here is derived from an EMBL/GenBank/DDBJ whole genome shotgun (WGS) entry which is preliminary data.</text>
</comment>
<dbReference type="Pfam" id="PF02075">
    <property type="entry name" value="RuvC"/>
    <property type="match status" value="1"/>
</dbReference>
<keyword evidence="7 13" id="KW-0378">Hydrolase</keyword>
<keyword evidence="5 13" id="KW-0255">Endonuclease</keyword>
<dbReference type="GO" id="GO:0006281">
    <property type="term" value="P:DNA repair"/>
    <property type="evidence" value="ECO:0007669"/>
    <property type="project" value="UniProtKB-UniRule"/>
</dbReference>
<dbReference type="Proteomes" id="UP000177090">
    <property type="component" value="Unassembled WGS sequence"/>
</dbReference>
<dbReference type="GO" id="GO:0000287">
    <property type="term" value="F:magnesium ion binding"/>
    <property type="evidence" value="ECO:0007669"/>
    <property type="project" value="UniProtKB-UniRule"/>
</dbReference>
<name>A0A1G2QIM8_9BACT</name>
<keyword evidence="9 13" id="KW-0238">DNA-binding</keyword>
<evidence type="ECO:0000256" key="13">
    <source>
        <dbReference type="HAMAP-Rule" id="MF_00034"/>
    </source>
</evidence>
<comment type="subunit">
    <text evidence="13">Homodimer which binds Holliday junction (HJ) DNA. The HJ becomes 2-fold symmetrical on binding to RuvC with unstacked arms; it has a different conformation from HJ DNA in complex with RuvA. In the full resolvosome a probable DNA-RuvA(4)-RuvB(12)-RuvC(2) complex forms which resolves the HJ.</text>
</comment>
<dbReference type="InterPro" id="IPR002176">
    <property type="entry name" value="X-over_junc_endoDNase_RuvC"/>
</dbReference>
<evidence type="ECO:0000256" key="10">
    <source>
        <dbReference type="ARBA" id="ARBA00023172"/>
    </source>
</evidence>
<comment type="similarity">
    <text evidence="1 13">Belongs to the RuvC family.</text>
</comment>
<organism evidence="15 16">
    <name type="scientific">Candidatus Vogelbacteria bacterium RIFOXYD1_FULL_51_18</name>
    <dbReference type="NCBI Taxonomy" id="1802440"/>
    <lineage>
        <taxon>Bacteria</taxon>
        <taxon>Candidatus Vogeliibacteriota</taxon>
    </lineage>
</organism>
<feature type="binding site" evidence="13">
    <location>
        <position position="74"/>
    </location>
    <ligand>
        <name>Mg(2+)</name>
        <dbReference type="ChEBI" id="CHEBI:18420"/>
        <label>2</label>
    </ligand>
</feature>
<evidence type="ECO:0000256" key="7">
    <source>
        <dbReference type="ARBA" id="ARBA00022801"/>
    </source>
</evidence>
<keyword evidence="3 13" id="KW-0540">Nuclease</keyword>
<evidence type="ECO:0000256" key="6">
    <source>
        <dbReference type="ARBA" id="ARBA00022763"/>
    </source>
</evidence>
<dbReference type="GO" id="GO:0008821">
    <property type="term" value="F:crossover junction DNA endonuclease activity"/>
    <property type="evidence" value="ECO:0007669"/>
    <property type="project" value="UniProtKB-UniRule"/>
</dbReference>